<name>A0ABW3LU57_9GAMM</name>
<dbReference type="Pfam" id="PF09839">
    <property type="entry name" value="DUF2066"/>
    <property type="match status" value="1"/>
</dbReference>
<keyword evidence="3" id="KW-1185">Reference proteome</keyword>
<comment type="caution">
    <text evidence="2">The sequence shown here is derived from an EMBL/GenBank/DDBJ whole genome shotgun (WGS) entry which is preliminary data.</text>
</comment>
<dbReference type="RefSeq" id="WP_162377583.1">
    <property type="nucleotide sequence ID" value="NZ_JBHTKN010000001.1"/>
</dbReference>
<protein>
    <submittedName>
        <fullName evidence="2">DUF2066 domain-containing protein</fullName>
    </submittedName>
</protein>
<organism evidence="2 3">
    <name type="scientific">Pseudoxanthomonas kaohsiungensis</name>
    <dbReference type="NCBI Taxonomy" id="283923"/>
    <lineage>
        <taxon>Bacteria</taxon>
        <taxon>Pseudomonadati</taxon>
        <taxon>Pseudomonadota</taxon>
        <taxon>Gammaproteobacteria</taxon>
        <taxon>Lysobacterales</taxon>
        <taxon>Lysobacteraceae</taxon>
        <taxon>Pseudoxanthomonas</taxon>
    </lineage>
</organism>
<sequence length="365" mass="38889">MRASRAPSIRFPLIALAGLCLLAAVLAPVHAQEALRTEGDVASAQGLYAAEVPVNSQTEQAREAGYARALAQVLEKLSGDAGVVNRPGVAQELRNARGYVDSYDFRQDQGLSPAGAPTFRTMLVVRFVPEAVDTMVAALGLPVWAQPRPKPVLWLAIDDGSGPRLLTTGQVNAARSVLDRAQDRGYRLGLPSGGAAEQAAVGAIWRNDPAAVARASARYSPPMQLIGKLYRSGAGWTADWTFVDSGRVLATRSVSDGDARRAIASGADVAADALVQRYAKVPPSEPAGTYRVAFTGLRNAEDYLRVSAMLQKMPVVRRIAPARADGQRVEFDLDLLTGMAGFQRMLGADAPVVAVEGVPMEYRIR</sequence>
<gene>
    <name evidence="2" type="ORF">ACFQ2N_03115</name>
</gene>
<accession>A0ABW3LU57</accession>
<dbReference type="InterPro" id="IPR018642">
    <property type="entry name" value="DUF2066"/>
</dbReference>
<dbReference type="Proteomes" id="UP001597033">
    <property type="component" value="Unassembled WGS sequence"/>
</dbReference>
<reference evidence="3" key="1">
    <citation type="journal article" date="2019" name="Int. J. Syst. Evol. Microbiol.">
        <title>The Global Catalogue of Microorganisms (GCM) 10K type strain sequencing project: providing services to taxonomists for standard genome sequencing and annotation.</title>
        <authorList>
            <consortium name="The Broad Institute Genomics Platform"/>
            <consortium name="The Broad Institute Genome Sequencing Center for Infectious Disease"/>
            <person name="Wu L."/>
            <person name="Ma J."/>
        </authorList>
    </citation>
    <scope>NUCLEOTIDE SEQUENCE [LARGE SCALE GENOMIC DNA]</scope>
    <source>
        <strain evidence="3">CCUG 55854</strain>
    </source>
</reference>
<feature type="signal peptide" evidence="1">
    <location>
        <begin position="1"/>
        <end position="31"/>
    </location>
</feature>
<feature type="chain" id="PRO_5046204165" evidence="1">
    <location>
        <begin position="32"/>
        <end position="365"/>
    </location>
</feature>
<evidence type="ECO:0000256" key="1">
    <source>
        <dbReference type="SAM" id="SignalP"/>
    </source>
</evidence>
<keyword evidence="1" id="KW-0732">Signal</keyword>
<dbReference type="EMBL" id="JBHTKN010000001">
    <property type="protein sequence ID" value="MFD1041338.1"/>
    <property type="molecule type" value="Genomic_DNA"/>
</dbReference>
<evidence type="ECO:0000313" key="2">
    <source>
        <dbReference type="EMBL" id="MFD1041338.1"/>
    </source>
</evidence>
<evidence type="ECO:0000313" key="3">
    <source>
        <dbReference type="Proteomes" id="UP001597033"/>
    </source>
</evidence>
<proteinExistence type="predicted"/>